<dbReference type="InParanoid" id="B7Q6G0"/>
<dbReference type="AlphaFoldDB" id="B7Q6G0"/>
<dbReference type="PaxDb" id="6945-B7Q6G0"/>
<dbReference type="HOGENOM" id="CLU_2906591_0_0_1"/>
<proteinExistence type="predicted"/>
<protein>
    <submittedName>
        <fullName evidence="1 2">Uncharacterized protein</fullName>
    </submittedName>
</protein>
<name>B7Q6G0_IXOSC</name>
<accession>B7Q6G0</accession>
<evidence type="ECO:0000313" key="3">
    <source>
        <dbReference type="Proteomes" id="UP000001555"/>
    </source>
</evidence>
<reference evidence="2" key="2">
    <citation type="submission" date="2020-05" db="UniProtKB">
        <authorList>
            <consortium name="EnsemblMetazoa"/>
        </authorList>
    </citation>
    <scope>IDENTIFICATION</scope>
    <source>
        <strain evidence="2">wikel</strain>
    </source>
</reference>
<keyword evidence="3" id="KW-1185">Reference proteome</keyword>
<dbReference type="EMBL" id="DS867245">
    <property type="protein sequence ID" value="EEC14432.1"/>
    <property type="molecule type" value="Genomic_DNA"/>
</dbReference>
<evidence type="ECO:0000313" key="1">
    <source>
        <dbReference type="EMBL" id="EEC14432.1"/>
    </source>
</evidence>
<gene>
    <name evidence="1" type="ORF">IscW_ISCW021182</name>
</gene>
<reference evidence="1 3" key="1">
    <citation type="submission" date="2008-03" db="EMBL/GenBank/DDBJ databases">
        <title>Annotation of Ixodes scapularis.</title>
        <authorList>
            <consortium name="Ixodes scapularis Genome Project Consortium"/>
            <person name="Caler E."/>
            <person name="Hannick L.I."/>
            <person name="Bidwell S."/>
            <person name="Joardar V."/>
            <person name="Thiagarajan M."/>
            <person name="Amedeo P."/>
            <person name="Galinsky K.J."/>
            <person name="Schobel S."/>
            <person name="Inman J."/>
            <person name="Hostetler J."/>
            <person name="Miller J."/>
            <person name="Hammond M."/>
            <person name="Megy K."/>
            <person name="Lawson D."/>
            <person name="Kodira C."/>
            <person name="Sutton G."/>
            <person name="Meyer J."/>
            <person name="Hill C.A."/>
            <person name="Birren B."/>
            <person name="Nene V."/>
            <person name="Collins F."/>
            <person name="Alarcon-Chaidez F."/>
            <person name="Wikel S."/>
            <person name="Strausberg R."/>
        </authorList>
    </citation>
    <scope>NUCLEOTIDE SEQUENCE [LARGE SCALE GENOMIC DNA]</scope>
    <source>
        <strain evidence="3">Wikel</strain>
        <strain evidence="1">Wikel colony</strain>
    </source>
</reference>
<dbReference type="EnsemblMetazoa" id="ISCW021182-RA">
    <property type="protein sequence ID" value="ISCW021182-PA"/>
    <property type="gene ID" value="ISCW021182"/>
</dbReference>
<evidence type="ECO:0000313" key="2">
    <source>
        <dbReference type="EnsemblMetazoa" id="ISCW021182-PA"/>
    </source>
</evidence>
<dbReference type="VEuPathDB" id="VectorBase:ISCW021182"/>
<dbReference type="EMBL" id="ABJB010554360">
    <property type="status" value="NOT_ANNOTATED_CDS"/>
    <property type="molecule type" value="Genomic_DNA"/>
</dbReference>
<organism>
    <name type="scientific">Ixodes scapularis</name>
    <name type="common">Black-legged tick</name>
    <name type="synonym">Deer tick</name>
    <dbReference type="NCBI Taxonomy" id="6945"/>
    <lineage>
        <taxon>Eukaryota</taxon>
        <taxon>Metazoa</taxon>
        <taxon>Ecdysozoa</taxon>
        <taxon>Arthropoda</taxon>
        <taxon>Chelicerata</taxon>
        <taxon>Arachnida</taxon>
        <taxon>Acari</taxon>
        <taxon>Parasitiformes</taxon>
        <taxon>Ixodida</taxon>
        <taxon>Ixodoidea</taxon>
        <taxon>Ixodidae</taxon>
        <taxon>Ixodinae</taxon>
        <taxon>Ixodes</taxon>
    </lineage>
</organism>
<dbReference type="Proteomes" id="UP000001555">
    <property type="component" value="Unassembled WGS sequence"/>
</dbReference>
<sequence length="62" mass="6617">MMESGAVASKIEAEMVDAPGGQDGGCGGWDGGGGRDRRCEALAELRICVERYHHCLVVDHEE</sequence>